<dbReference type="GO" id="GO:0046406">
    <property type="term" value="F:magnesium protoporphyrin IX methyltransferase activity"/>
    <property type="evidence" value="ECO:0007669"/>
    <property type="project" value="UniProtKB-UniRule"/>
</dbReference>
<dbReference type="InterPro" id="IPR010940">
    <property type="entry name" value="Mg_prot_MeTrfase_C"/>
</dbReference>
<dbReference type="InterPro" id="IPR029063">
    <property type="entry name" value="SAM-dependent_MTases_sf"/>
</dbReference>
<feature type="domain" description="Magnesium-protoporphyrin IX methyltransferase C-terminal" evidence="5">
    <location>
        <begin position="132"/>
        <end position="232"/>
    </location>
</feature>
<evidence type="ECO:0000256" key="1">
    <source>
        <dbReference type="ARBA" id="ARBA00022603"/>
    </source>
</evidence>
<dbReference type="CDD" id="cd02440">
    <property type="entry name" value="AdoMet_MTases"/>
    <property type="match status" value="1"/>
</dbReference>
<dbReference type="RefSeq" id="WP_145344021.1">
    <property type="nucleotide sequence ID" value="NZ_SMLY01000083.1"/>
</dbReference>
<keyword evidence="1 6" id="KW-0489">Methyltransferase</keyword>
<keyword evidence="3" id="KW-0949">S-adenosyl-L-methionine</keyword>
<dbReference type="GO" id="GO:0015995">
    <property type="term" value="P:chlorophyll biosynthetic process"/>
    <property type="evidence" value="ECO:0007669"/>
    <property type="project" value="UniProtKB-UniRule"/>
</dbReference>
<dbReference type="EMBL" id="VLLF01000006">
    <property type="protein sequence ID" value="TWI85945.1"/>
    <property type="molecule type" value="Genomic_DNA"/>
</dbReference>
<organism evidence="6 7">
    <name type="scientific">Roseibium hamelinense</name>
    <dbReference type="NCBI Taxonomy" id="150831"/>
    <lineage>
        <taxon>Bacteria</taxon>
        <taxon>Pseudomonadati</taxon>
        <taxon>Pseudomonadota</taxon>
        <taxon>Alphaproteobacteria</taxon>
        <taxon>Hyphomicrobiales</taxon>
        <taxon>Stappiaceae</taxon>
        <taxon>Roseibium</taxon>
    </lineage>
</organism>
<dbReference type="PANTHER" id="PTHR43464">
    <property type="entry name" value="METHYLTRANSFERASE"/>
    <property type="match status" value="1"/>
</dbReference>
<dbReference type="Pfam" id="PF07109">
    <property type="entry name" value="Mg-por_mtran_C"/>
    <property type="match status" value="1"/>
</dbReference>
<evidence type="ECO:0000256" key="4">
    <source>
        <dbReference type="NCBIfam" id="TIGR02021"/>
    </source>
</evidence>
<evidence type="ECO:0000256" key="3">
    <source>
        <dbReference type="ARBA" id="ARBA00022691"/>
    </source>
</evidence>
<evidence type="ECO:0000256" key="2">
    <source>
        <dbReference type="ARBA" id="ARBA00022679"/>
    </source>
</evidence>
<protein>
    <recommendedName>
        <fullName evidence="4">Magnesium protoporphyrin IX methyltransferase</fullName>
        <ecNumber evidence="4">2.1.1.11</ecNumber>
    </recommendedName>
</protein>
<evidence type="ECO:0000259" key="5">
    <source>
        <dbReference type="Pfam" id="PF07109"/>
    </source>
</evidence>
<dbReference type="NCBIfam" id="TIGR02021">
    <property type="entry name" value="BchM-ChlM"/>
    <property type="match status" value="1"/>
</dbReference>
<dbReference type="PROSITE" id="PS51556">
    <property type="entry name" value="SAM_MT_MG_PIX"/>
    <property type="match status" value="1"/>
</dbReference>
<dbReference type="GO" id="GO:0032259">
    <property type="term" value="P:methylation"/>
    <property type="evidence" value="ECO:0007669"/>
    <property type="project" value="UniProtKB-KW"/>
</dbReference>
<name>A0A562SXA7_9HYPH</name>
<keyword evidence="2 6" id="KW-0808">Transferase</keyword>
<dbReference type="SUPFAM" id="SSF53335">
    <property type="entry name" value="S-adenosyl-L-methionine-dependent methyltransferases"/>
    <property type="match status" value="1"/>
</dbReference>
<reference evidence="6 7" key="1">
    <citation type="submission" date="2019-07" db="EMBL/GenBank/DDBJ databases">
        <title>Genomic Encyclopedia of Archaeal and Bacterial Type Strains, Phase II (KMG-II): from individual species to whole genera.</title>
        <authorList>
            <person name="Goeker M."/>
        </authorList>
    </citation>
    <scope>NUCLEOTIDE SEQUENCE [LARGE SCALE GENOMIC DNA]</scope>
    <source>
        <strain evidence="6 7">ATCC BAA-252</strain>
    </source>
</reference>
<sequence length="232" mass="25243">MENARYLKRRNEIETYFDRTALDAWKRLTSTEKVSGIRATVRAGRAEMRAAILSRFPADLNGWRILDAGCGGGGLSLELANRGANVLGVDLSAQMIEHALRGLPDVSGSGQLSLCAGDMLSLDHGSFDAVVAMDSLIHYPKAEVAGAIAGLAARVRRKMVFTLAPRTQLLAVMHLVGQLFPKSDRSPSIEPVRTDKLLRALLERPDMGGWHAGSACRVSRGFYISELQEIAR</sequence>
<dbReference type="Proteomes" id="UP000320593">
    <property type="component" value="Unassembled WGS sequence"/>
</dbReference>
<keyword evidence="7" id="KW-1185">Reference proteome</keyword>
<gene>
    <name evidence="6" type="ORF">JM93_02652</name>
</gene>
<dbReference type="Gene3D" id="3.40.50.150">
    <property type="entry name" value="Vaccinia Virus protein VP39"/>
    <property type="match status" value="1"/>
</dbReference>
<dbReference type="AlphaFoldDB" id="A0A562SXA7"/>
<dbReference type="OrthoDB" id="9765084at2"/>
<dbReference type="InterPro" id="IPR010251">
    <property type="entry name" value="Mg_prot_MeTrfase"/>
</dbReference>
<dbReference type="EC" id="2.1.1.11" evidence="4"/>
<dbReference type="PANTHER" id="PTHR43464:SF19">
    <property type="entry name" value="UBIQUINONE BIOSYNTHESIS O-METHYLTRANSFERASE, MITOCHONDRIAL"/>
    <property type="match status" value="1"/>
</dbReference>
<comment type="caution">
    <text evidence="6">The sequence shown here is derived from an EMBL/GenBank/DDBJ whole genome shotgun (WGS) entry which is preliminary data.</text>
</comment>
<evidence type="ECO:0000313" key="7">
    <source>
        <dbReference type="Proteomes" id="UP000320593"/>
    </source>
</evidence>
<accession>A0A562SXA7</accession>
<evidence type="ECO:0000313" key="6">
    <source>
        <dbReference type="EMBL" id="TWI85945.1"/>
    </source>
</evidence>
<proteinExistence type="predicted"/>